<name>A0ABN6Y002_9MICO</name>
<proteinExistence type="predicted"/>
<dbReference type="CDD" id="cd04485">
    <property type="entry name" value="DnaE_OBF"/>
    <property type="match status" value="1"/>
</dbReference>
<dbReference type="Pfam" id="PF01336">
    <property type="entry name" value="tRNA_anti-codon"/>
    <property type="match status" value="1"/>
</dbReference>
<dbReference type="InterPro" id="IPR004805">
    <property type="entry name" value="DnaE2/DnaE/PolC"/>
</dbReference>
<evidence type="ECO:0000313" key="3">
    <source>
        <dbReference type="Proteomes" id="UP001321486"/>
    </source>
</evidence>
<feature type="domain" description="OB" evidence="1">
    <location>
        <begin position="124"/>
        <end position="199"/>
    </location>
</feature>
<keyword evidence="3" id="KW-1185">Reference proteome</keyword>
<reference evidence="3" key="1">
    <citation type="journal article" date="2019" name="Int. J. Syst. Evol. Microbiol.">
        <title>The Global Catalogue of Microorganisms (GCM) 10K type strain sequencing project: providing services to taxonomists for standard genome sequencing and annotation.</title>
        <authorList>
            <consortium name="The Broad Institute Genomics Platform"/>
            <consortium name="The Broad Institute Genome Sequencing Center for Infectious Disease"/>
            <person name="Wu L."/>
            <person name="Ma J."/>
        </authorList>
    </citation>
    <scope>NUCLEOTIDE SEQUENCE [LARGE SCALE GENOMIC DNA]</scope>
    <source>
        <strain evidence="3">NBRC 108728</strain>
    </source>
</reference>
<sequence length="282" mass="30444">MANKRTVESLVKAGAFDSLGDTRRSLVEIHEGAVEAAVSEKRAEANGQVGFDFDSLWDEPEQVQQVPPRPEWSKRDKLAFERDMLGLYVSDHPLAGLELQLAKHASTTITHITSSDDSIDGETVTVAGLITSVQHRVARNSGNPYGIITVEDFSGEISAMFLGKTYQEFGPSLVGDSIIVLKGRVSVRDDGMNLHANSMFQPDLGVAASNGPLVLSMPEFRATTDVVTELGAVLGRHSGATEVRLRLLKGDNARTFEIPLPVDITADLYGELKSLLGPSCLL</sequence>
<gene>
    <name evidence="2" type="ORF">GCM10025867_26950</name>
</gene>
<dbReference type="PANTHER" id="PTHR32294">
    <property type="entry name" value="DNA POLYMERASE III SUBUNIT ALPHA"/>
    <property type="match status" value="1"/>
</dbReference>
<accession>A0ABN6Y002</accession>
<dbReference type="PANTHER" id="PTHR32294:SF0">
    <property type="entry name" value="DNA POLYMERASE III SUBUNIT ALPHA"/>
    <property type="match status" value="1"/>
</dbReference>
<dbReference type="Proteomes" id="UP001321486">
    <property type="component" value="Chromosome"/>
</dbReference>
<evidence type="ECO:0000259" key="1">
    <source>
        <dbReference type="Pfam" id="PF01336"/>
    </source>
</evidence>
<dbReference type="EMBL" id="AP027732">
    <property type="protein sequence ID" value="BDZ50454.1"/>
    <property type="molecule type" value="Genomic_DNA"/>
</dbReference>
<organism evidence="2 3">
    <name type="scientific">Frondihabitans sucicola</name>
    <dbReference type="NCBI Taxonomy" id="1268041"/>
    <lineage>
        <taxon>Bacteria</taxon>
        <taxon>Bacillati</taxon>
        <taxon>Actinomycetota</taxon>
        <taxon>Actinomycetes</taxon>
        <taxon>Micrococcales</taxon>
        <taxon>Microbacteriaceae</taxon>
        <taxon>Frondihabitans</taxon>
    </lineage>
</organism>
<protein>
    <recommendedName>
        <fullName evidence="1">OB domain-containing protein</fullName>
    </recommendedName>
</protein>
<dbReference type="InterPro" id="IPR004365">
    <property type="entry name" value="NA-bd_OB_tRNA"/>
</dbReference>
<evidence type="ECO:0000313" key="2">
    <source>
        <dbReference type="EMBL" id="BDZ50454.1"/>
    </source>
</evidence>